<dbReference type="Gene3D" id="1.50.10.10">
    <property type="match status" value="1"/>
</dbReference>
<keyword evidence="10" id="KW-1185">Reference proteome</keyword>
<dbReference type="PRINTS" id="PR00747">
    <property type="entry name" value="GLYHDRLASE47"/>
</dbReference>
<dbReference type="InterPro" id="IPR012341">
    <property type="entry name" value="6hp_glycosidase-like_sf"/>
</dbReference>
<name>A0A9P5SDC0_9FUNG</name>
<feature type="disulfide bond" evidence="6">
    <location>
        <begin position="373"/>
        <end position="402"/>
    </location>
</feature>
<dbReference type="Pfam" id="PF01532">
    <property type="entry name" value="Glyco_hydro_47"/>
    <property type="match status" value="1"/>
</dbReference>
<comment type="similarity">
    <text evidence="3 7">Belongs to the glycosyl hydrolase 47 family.</text>
</comment>
<comment type="pathway">
    <text evidence="2">Protein modification; protein glycosylation.</text>
</comment>
<dbReference type="InterPro" id="IPR036026">
    <property type="entry name" value="Seven-hairpin_glycosidases"/>
</dbReference>
<evidence type="ECO:0000256" key="5">
    <source>
        <dbReference type="ARBA" id="ARBA00023157"/>
    </source>
</evidence>
<comment type="caution">
    <text evidence="9">The sequence shown here is derived from an EMBL/GenBank/DDBJ whole genome shotgun (WGS) entry which is preliminary data.</text>
</comment>
<dbReference type="GO" id="GO:0016020">
    <property type="term" value="C:membrane"/>
    <property type="evidence" value="ECO:0007669"/>
    <property type="project" value="InterPro"/>
</dbReference>
<protein>
    <recommendedName>
        <fullName evidence="7">alpha-1,2-Mannosidase</fullName>
        <ecNumber evidence="7">3.2.1.-</ecNumber>
    </recommendedName>
</protein>
<dbReference type="GO" id="GO:0005783">
    <property type="term" value="C:endoplasmic reticulum"/>
    <property type="evidence" value="ECO:0007669"/>
    <property type="project" value="TreeGrafter"/>
</dbReference>
<dbReference type="SUPFAM" id="SSF48225">
    <property type="entry name" value="Seven-hairpin glycosidases"/>
    <property type="match status" value="1"/>
</dbReference>
<organism evidence="9 10">
    <name type="scientific">Podila minutissima</name>
    <dbReference type="NCBI Taxonomy" id="64525"/>
    <lineage>
        <taxon>Eukaryota</taxon>
        <taxon>Fungi</taxon>
        <taxon>Fungi incertae sedis</taxon>
        <taxon>Mucoromycota</taxon>
        <taxon>Mortierellomycotina</taxon>
        <taxon>Mortierellomycetes</taxon>
        <taxon>Mortierellales</taxon>
        <taxon>Mortierellaceae</taxon>
        <taxon>Podila</taxon>
    </lineage>
</organism>
<dbReference type="GO" id="GO:0036503">
    <property type="term" value="P:ERAD pathway"/>
    <property type="evidence" value="ECO:0007669"/>
    <property type="project" value="UniProtKB-ARBA"/>
</dbReference>
<dbReference type="GO" id="GO:0005975">
    <property type="term" value="P:carbohydrate metabolic process"/>
    <property type="evidence" value="ECO:0007669"/>
    <property type="project" value="InterPro"/>
</dbReference>
<dbReference type="GO" id="GO:0004571">
    <property type="term" value="F:mannosyl-oligosaccharide 1,2-alpha-mannosidase activity"/>
    <property type="evidence" value="ECO:0007669"/>
    <property type="project" value="InterPro"/>
</dbReference>
<feature type="signal peptide" evidence="8">
    <location>
        <begin position="1"/>
        <end position="17"/>
    </location>
</feature>
<accession>A0A9P5SDC0</accession>
<evidence type="ECO:0000313" key="9">
    <source>
        <dbReference type="EMBL" id="KAF9322728.1"/>
    </source>
</evidence>
<feature type="chain" id="PRO_5040471552" description="alpha-1,2-Mannosidase" evidence="8">
    <location>
        <begin position="18"/>
        <end position="502"/>
    </location>
</feature>
<dbReference type="InterPro" id="IPR001382">
    <property type="entry name" value="Glyco_hydro_47"/>
</dbReference>
<evidence type="ECO:0000313" key="10">
    <source>
        <dbReference type="Proteomes" id="UP000696485"/>
    </source>
</evidence>
<evidence type="ECO:0000256" key="3">
    <source>
        <dbReference type="ARBA" id="ARBA00007658"/>
    </source>
</evidence>
<evidence type="ECO:0000256" key="4">
    <source>
        <dbReference type="ARBA" id="ARBA00022801"/>
    </source>
</evidence>
<evidence type="ECO:0000256" key="1">
    <source>
        <dbReference type="ARBA" id="ARBA00001913"/>
    </source>
</evidence>
<keyword evidence="8" id="KW-0732">Signal</keyword>
<gene>
    <name evidence="9" type="ORF">BG006_002103</name>
</gene>
<dbReference type="PANTHER" id="PTHR11742:SF103">
    <property type="entry name" value="ENDOPLASMIC RETICULUM MANNOSIDASE MNL2-RELATED"/>
    <property type="match status" value="1"/>
</dbReference>
<comment type="cofactor">
    <cofactor evidence="1">
        <name>Ca(2+)</name>
        <dbReference type="ChEBI" id="CHEBI:29108"/>
    </cofactor>
</comment>
<evidence type="ECO:0000256" key="8">
    <source>
        <dbReference type="SAM" id="SignalP"/>
    </source>
</evidence>
<dbReference type="GO" id="GO:0005509">
    <property type="term" value="F:calcium ion binding"/>
    <property type="evidence" value="ECO:0007669"/>
    <property type="project" value="InterPro"/>
</dbReference>
<evidence type="ECO:0000256" key="2">
    <source>
        <dbReference type="ARBA" id="ARBA00004922"/>
    </source>
</evidence>
<dbReference type="EC" id="3.2.1.-" evidence="7"/>
<keyword evidence="4 7" id="KW-0378">Hydrolase</keyword>
<sequence>MITLWFIAILPEHSVEGTDSLIQNAVGLTNQDRLKNDEDHARLYVTPHTGAQDSAMYRYERVRGKGARTSLKKIQFKFPPQSDQDRLQQESHLQAVRDGFEHAWTGYRDHAWGHDEVSPVSRGYKDNFNGWGATMIDSLDTLVIMGFNKEFDEVLEWVNTKFTMTNNPTIQLPFFKTIIHYMGGFLGAHDLTGEKVLLDKAKELGKYTLNAFQGSDFPNSRFTINPSFSGSDESFVLAKIGTLQLELSRLSKLTGNPIYDQKAHKIFDILGTAMPKIPGLLPPNVQDGEGRKYSNFQASVGGMVDSYYEYLLKEWILLDGKATKYKEMFEEAMSSIKKYMIMAPEDGSKDYVILGQVNSVSKTVEPDMGHLACFMSGSLAMGSKYFGRSEDLLLARQVAQGCYLGYHHSASGLAPEAARFTESSQPGKFVTDPQHFFSQYQTLESLWILYRLTGEKKYQDQAWEIFQSLERSCRTSIAYTGLMNVNNIHSKDNKMERCDLAG</sequence>
<dbReference type="Proteomes" id="UP000696485">
    <property type="component" value="Unassembled WGS sequence"/>
</dbReference>
<evidence type="ECO:0000256" key="6">
    <source>
        <dbReference type="PIRSR" id="PIRSR601382-3"/>
    </source>
</evidence>
<keyword evidence="5 6" id="KW-1015">Disulfide bond</keyword>
<dbReference type="InterPro" id="IPR050749">
    <property type="entry name" value="Glycosyl_Hydrolase_47"/>
</dbReference>
<proteinExistence type="inferred from homology"/>
<evidence type="ECO:0000256" key="7">
    <source>
        <dbReference type="RuleBase" id="RU361193"/>
    </source>
</evidence>
<dbReference type="PANTHER" id="PTHR11742">
    <property type="entry name" value="MANNOSYL-OLIGOSACCHARIDE ALPHA-1,2-MANNOSIDASE-RELATED"/>
    <property type="match status" value="1"/>
</dbReference>
<dbReference type="EMBL" id="JAAAUY010001465">
    <property type="protein sequence ID" value="KAF9322728.1"/>
    <property type="molecule type" value="Genomic_DNA"/>
</dbReference>
<reference evidence="9" key="1">
    <citation type="journal article" date="2020" name="Fungal Divers.">
        <title>Resolving the Mortierellaceae phylogeny through synthesis of multi-gene phylogenetics and phylogenomics.</title>
        <authorList>
            <person name="Vandepol N."/>
            <person name="Liber J."/>
            <person name="Desiro A."/>
            <person name="Na H."/>
            <person name="Kennedy M."/>
            <person name="Barry K."/>
            <person name="Grigoriev I.V."/>
            <person name="Miller A.N."/>
            <person name="O'Donnell K."/>
            <person name="Stajich J.E."/>
            <person name="Bonito G."/>
        </authorList>
    </citation>
    <scope>NUCLEOTIDE SEQUENCE</scope>
    <source>
        <strain evidence="9">NVP1</strain>
    </source>
</reference>
<keyword evidence="7" id="KW-0326">Glycosidase</keyword>
<dbReference type="AlphaFoldDB" id="A0A9P5SDC0"/>